<organism evidence="8 9">
    <name type="scientific">Thermopolyspora flexuosa</name>
    <dbReference type="NCBI Taxonomy" id="103836"/>
    <lineage>
        <taxon>Bacteria</taxon>
        <taxon>Bacillati</taxon>
        <taxon>Actinomycetota</taxon>
        <taxon>Actinomycetes</taxon>
        <taxon>Streptosporangiales</taxon>
        <taxon>Streptosporangiaceae</taxon>
        <taxon>Thermopolyspora</taxon>
    </lineage>
</organism>
<feature type="region of interest" description="Disordered" evidence="5">
    <location>
        <begin position="440"/>
        <end position="461"/>
    </location>
</feature>
<feature type="transmembrane region" description="Helical" evidence="6">
    <location>
        <begin position="407"/>
        <end position="425"/>
    </location>
</feature>
<accession>A0A543IWZ8</accession>
<reference evidence="8 9" key="1">
    <citation type="submission" date="2019-06" db="EMBL/GenBank/DDBJ databases">
        <title>Sequencing the genomes of 1000 actinobacteria strains.</title>
        <authorList>
            <person name="Klenk H.-P."/>
        </authorList>
    </citation>
    <scope>NUCLEOTIDE SEQUENCE [LARGE SCALE GENOMIC DNA]</scope>
    <source>
        <strain evidence="8 9">DSM 43186</strain>
    </source>
</reference>
<evidence type="ECO:0000256" key="6">
    <source>
        <dbReference type="SAM" id="Phobius"/>
    </source>
</evidence>
<dbReference type="InterPro" id="IPR020846">
    <property type="entry name" value="MFS_dom"/>
</dbReference>
<dbReference type="RefSeq" id="WP_142259166.1">
    <property type="nucleotide sequence ID" value="NZ_BMPV01000007.1"/>
</dbReference>
<dbReference type="PROSITE" id="PS50850">
    <property type="entry name" value="MFS"/>
    <property type="match status" value="1"/>
</dbReference>
<feature type="transmembrane region" description="Helical" evidence="6">
    <location>
        <begin position="242"/>
        <end position="262"/>
    </location>
</feature>
<dbReference type="Pfam" id="PF07690">
    <property type="entry name" value="MFS_1"/>
    <property type="match status" value="1"/>
</dbReference>
<evidence type="ECO:0000256" key="1">
    <source>
        <dbReference type="ARBA" id="ARBA00004651"/>
    </source>
</evidence>
<feature type="transmembrane region" description="Helical" evidence="6">
    <location>
        <begin position="60"/>
        <end position="82"/>
    </location>
</feature>
<protein>
    <submittedName>
        <fullName evidence="8">Putative MFS family arabinose efflux permease</fullName>
    </submittedName>
</protein>
<name>A0A543IWZ8_9ACTN</name>
<evidence type="ECO:0000256" key="4">
    <source>
        <dbReference type="ARBA" id="ARBA00023136"/>
    </source>
</evidence>
<dbReference type="AlphaFoldDB" id="A0A543IWZ8"/>
<feature type="transmembrane region" description="Helical" evidence="6">
    <location>
        <begin position="177"/>
        <end position="196"/>
    </location>
</feature>
<keyword evidence="9" id="KW-1185">Reference proteome</keyword>
<evidence type="ECO:0000313" key="9">
    <source>
        <dbReference type="Proteomes" id="UP000319213"/>
    </source>
</evidence>
<feature type="transmembrane region" description="Helical" evidence="6">
    <location>
        <begin position="282"/>
        <end position="303"/>
    </location>
</feature>
<dbReference type="InterPro" id="IPR036259">
    <property type="entry name" value="MFS_trans_sf"/>
</dbReference>
<proteinExistence type="predicted"/>
<dbReference type="PANTHER" id="PTHR23508">
    <property type="entry name" value="CARBOXYLIC ACID TRANSPORTER PROTEIN HOMOLOG"/>
    <property type="match status" value="1"/>
</dbReference>
<dbReference type="InterPro" id="IPR011701">
    <property type="entry name" value="MFS"/>
</dbReference>
<feature type="transmembrane region" description="Helical" evidence="6">
    <location>
        <begin position="119"/>
        <end position="140"/>
    </location>
</feature>
<dbReference type="EMBL" id="VFPQ01000001">
    <property type="protein sequence ID" value="TQM75093.1"/>
    <property type="molecule type" value="Genomic_DNA"/>
</dbReference>
<evidence type="ECO:0000256" key="3">
    <source>
        <dbReference type="ARBA" id="ARBA00022989"/>
    </source>
</evidence>
<keyword evidence="3 6" id="KW-1133">Transmembrane helix</keyword>
<comment type="caution">
    <text evidence="8">The sequence shown here is derived from an EMBL/GenBank/DDBJ whole genome shotgun (WGS) entry which is preliminary data.</text>
</comment>
<dbReference type="OrthoDB" id="9787026at2"/>
<dbReference type="PROSITE" id="PS00217">
    <property type="entry name" value="SUGAR_TRANSPORT_2"/>
    <property type="match status" value="1"/>
</dbReference>
<dbReference type="GO" id="GO:0046943">
    <property type="term" value="F:carboxylic acid transmembrane transporter activity"/>
    <property type="evidence" value="ECO:0007669"/>
    <property type="project" value="TreeGrafter"/>
</dbReference>
<dbReference type="Proteomes" id="UP000319213">
    <property type="component" value="Unassembled WGS sequence"/>
</dbReference>
<feature type="transmembrane region" description="Helical" evidence="6">
    <location>
        <begin position="339"/>
        <end position="362"/>
    </location>
</feature>
<sequence length="461" mass="48152">MTTGTPHGAGLRSITRYQWLVLIGTTLGWGLEGYDTSLYALIVGPAVTELLGPAATPTAIGVHAGLAISLFLAGWAIGAIIFGTLADYHGRVRVLSACILLYAVCTAATALVQEYWQLATLRFLAGLGSGVEVPVGAALIAETWSGRYRGKAISVMMSGFAAGFFLASLTYGLLGGYGWRVTIAAAILPAFAGIFVRRVLHEPQAMVEIAERRRARKAAGIRTAEDRFVLARVLTPPLLSRTVVCSMIFTGVLLAFWSVTTWTPDIIRQVLAREGVTGTDAVGRVALATALLNLGGVAGYASWGFIADWIGRRGAFLVSFLCSAIGLGVLYPFEHSYTTYLWLLPLVGFGVLGVLAGPSVYFPELFGPAVRATAIAVTNSAGRFLTVPGPLVAGTIATVYFGGNTGLAVVAVSGATVIAFLGVLLSPESRGRFLYEEEASTPAPLPARGSAPGLVPPAGTA</sequence>
<dbReference type="Gene3D" id="1.20.1250.20">
    <property type="entry name" value="MFS general substrate transporter like domains"/>
    <property type="match status" value="1"/>
</dbReference>
<evidence type="ECO:0000313" key="8">
    <source>
        <dbReference type="EMBL" id="TQM75093.1"/>
    </source>
</evidence>
<dbReference type="InterPro" id="IPR005829">
    <property type="entry name" value="Sugar_transporter_CS"/>
</dbReference>
<comment type="subcellular location">
    <subcellularLocation>
        <location evidence="1">Cell membrane</location>
        <topology evidence="1">Multi-pass membrane protein</topology>
    </subcellularLocation>
</comment>
<feature type="transmembrane region" description="Helical" evidence="6">
    <location>
        <begin position="383"/>
        <end position="401"/>
    </location>
</feature>
<gene>
    <name evidence="8" type="ORF">FHX40_1792</name>
</gene>
<evidence type="ECO:0000256" key="5">
    <source>
        <dbReference type="SAM" id="MobiDB-lite"/>
    </source>
</evidence>
<feature type="transmembrane region" description="Helical" evidence="6">
    <location>
        <begin position="315"/>
        <end position="333"/>
    </location>
</feature>
<feature type="domain" description="Major facilitator superfamily (MFS) profile" evidence="7">
    <location>
        <begin position="21"/>
        <end position="430"/>
    </location>
</feature>
<keyword evidence="4 6" id="KW-0472">Membrane</keyword>
<dbReference type="GO" id="GO:0005886">
    <property type="term" value="C:plasma membrane"/>
    <property type="evidence" value="ECO:0007669"/>
    <property type="project" value="UniProtKB-SubCell"/>
</dbReference>
<feature type="transmembrane region" description="Helical" evidence="6">
    <location>
        <begin position="94"/>
        <end position="113"/>
    </location>
</feature>
<evidence type="ECO:0000256" key="2">
    <source>
        <dbReference type="ARBA" id="ARBA00022692"/>
    </source>
</evidence>
<feature type="transmembrane region" description="Helical" evidence="6">
    <location>
        <begin position="152"/>
        <end position="171"/>
    </location>
</feature>
<evidence type="ECO:0000259" key="7">
    <source>
        <dbReference type="PROSITE" id="PS50850"/>
    </source>
</evidence>
<dbReference type="PANTHER" id="PTHR23508:SF10">
    <property type="entry name" value="CARBOXYLIC ACID TRANSPORTER PROTEIN HOMOLOG"/>
    <property type="match status" value="1"/>
</dbReference>
<dbReference type="SUPFAM" id="SSF103473">
    <property type="entry name" value="MFS general substrate transporter"/>
    <property type="match status" value="1"/>
</dbReference>
<keyword evidence="2 6" id="KW-0812">Transmembrane</keyword>